<dbReference type="Gene3D" id="1.10.357.10">
    <property type="entry name" value="Tetracycline Repressor, domain 2"/>
    <property type="match status" value="1"/>
</dbReference>
<dbReference type="RefSeq" id="WP_137636403.1">
    <property type="nucleotide sequence ID" value="NZ_BJDN01000001.1"/>
</dbReference>
<keyword evidence="2" id="KW-1185">Reference proteome</keyword>
<organism evidence="1 2">
    <name type="scientific">Loigolactobacillus binensis</name>
    <dbReference type="NCBI Taxonomy" id="2559922"/>
    <lineage>
        <taxon>Bacteria</taxon>
        <taxon>Bacillati</taxon>
        <taxon>Bacillota</taxon>
        <taxon>Bacilli</taxon>
        <taxon>Lactobacillales</taxon>
        <taxon>Lactobacillaceae</taxon>
        <taxon>Loigolactobacillus</taxon>
    </lineage>
</organism>
<dbReference type="InterPro" id="IPR009057">
    <property type="entry name" value="Homeodomain-like_sf"/>
</dbReference>
<accession>A0ABW3EEJ4</accession>
<dbReference type="EMBL" id="JBHTIO010000044">
    <property type="protein sequence ID" value="MFD0898131.1"/>
    <property type="molecule type" value="Genomic_DNA"/>
</dbReference>
<name>A0ABW3EEJ4_9LACO</name>
<sequence length="180" mass="20328">MDKRRTTSHEAIIKALSQLAAEGRSFASLTVAELAQKAAISRPTIYRNYLTLKDPLLLQLQLKMDAFTHSLAQQPMDSTAFIRLTLTYWQQNIDLFELLIWSDATAELNHAFSVWIGELLAPRQLSAPVKKYMANFYAATVVAFIHTFIAEHDFSDAAITATVTLFNQLTNNCGQLFYHD</sequence>
<proteinExistence type="predicted"/>
<gene>
    <name evidence="1" type="ORF">ACFQZ7_10390</name>
</gene>
<dbReference type="SUPFAM" id="SSF46689">
    <property type="entry name" value="Homeodomain-like"/>
    <property type="match status" value="1"/>
</dbReference>
<protein>
    <submittedName>
        <fullName evidence="1">TetR/AcrR family transcriptional regulator</fullName>
    </submittedName>
</protein>
<evidence type="ECO:0000313" key="2">
    <source>
        <dbReference type="Proteomes" id="UP001597104"/>
    </source>
</evidence>
<reference evidence="2" key="1">
    <citation type="journal article" date="2019" name="Int. J. Syst. Evol. Microbiol.">
        <title>The Global Catalogue of Microorganisms (GCM) 10K type strain sequencing project: providing services to taxonomists for standard genome sequencing and annotation.</title>
        <authorList>
            <consortium name="The Broad Institute Genomics Platform"/>
            <consortium name="The Broad Institute Genome Sequencing Center for Infectious Disease"/>
            <person name="Wu L."/>
            <person name="Ma J."/>
        </authorList>
    </citation>
    <scope>NUCLEOTIDE SEQUENCE [LARGE SCALE GENOMIC DNA]</scope>
    <source>
        <strain evidence="2">CCM 8925</strain>
    </source>
</reference>
<evidence type="ECO:0000313" key="1">
    <source>
        <dbReference type="EMBL" id="MFD0898131.1"/>
    </source>
</evidence>
<dbReference type="Proteomes" id="UP001597104">
    <property type="component" value="Unassembled WGS sequence"/>
</dbReference>
<comment type="caution">
    <text evidence="1">The sequence shown here is derived from an EMBL/GenBank/DDBJ whole genome shotgun (WGS) entry which is preliminary data.</text>
</comment>